<name>A0A840PF48_9ACTN</name>
<evidence type="ECO:0000313" key="2">
    <source>
        <dbReference type="Proteomes" id="UP000578449"/>
    </source>
</evidence>
<proteinExistence type="predicted"/>
<dbReference type="Proteomes" id="UP000578449">
    <property type="component" value="Unassembled WGS sequence"/>
</dbReference>
<gene>
    <name evidence="1" type="ORF">HNP84_007361</name>
</gene>
<sequence>MHYVNHVHHIVRFGTFCSRELPFLGPAVLLAARQLTYVLVDGGQIDPRALWLLSDIGTRLASEIHLRSACLPPWQRRIRLLLEEVSAEAIAPRWTSRGVDIPFPHHLTTEAVARSLSSHGTARWNEGDFMSAPGIP</sequence>
<dbReference type="EMBL" id="JACHGN010000019">
    <property type="protein sequence ID" value="MBB5137609.1"/>
    <property type="molecule type" value="Genomic_DNA"/>
</dbReference>
<evidence type="ECO:0000313" key="1">
    <source>
        <dbReference type="EMBL" id="MBB5137609.1"/>
    </source>
</evidence>
<accession>A0A840PF48</accession>
<organism evidence="1 2">
    <name type="scientific">Thermocatellispora tengchongensis</name>
    <dbReference type="NCBI Taxonomy" id="1073253"/>
    <lineage>
        <taxon>Bacteria</taxon>
        <taxon>Bacillati</taxon>
        <taxon>Actinomycetota</taxon>
        <taxon>Actinomycetes</taxon>
        <taxon>Streptosporangiales</taxon>
        <taxon>Streptosporangiaceae</taxon>
        <taxon>Thermocatellispora</taxon>
    </lineage>
</organism>
<protein>
    <submittedName>
        <fullName evidence="1">Uncharacterized protein</fullName>
    </submittedName>
</protein>
<dbReference type="AlphaFoldDB" id="A0A840PF48"/>
<keyword evidence="2" id="KW-1185">Reference proteome</keyword>
<reference evidence="1 2" key="1">
    <citation type="submission" date="2020-08" db="EMBL/GenBank/DDBJ databases">
        <title>Genomic Encyclopedia of Type Strains, Phase IV (KMG-IV): sequencing the most valuable type-strain genomes for metagenomic binning, comparative biology and taxonomic classification.</title>
        <authorList>
            <person name="Goeker M."/>
        </authorList>
    </citation>
    <scope>NUCLEOTIDE SEQUENCE [LARGE SCALE GENOMIC DNA]</scope>
    <source>
        <strain evidence="1 2">DSM 45615</strain>
    </source>
</reference>
<comment type="caution">
    <text evidence="1">The sequence shown here is derived from an EMBL/GenBank/DDBJ whole genome shotgun (WGS) entry which is preliminary data.</text>
</comment>